<dbReference type="Gene3D" id="3.40.50.300">
    <property type="entry name" value="P-loop containing nucleotide triphosphate hydrolases"/>
    <property type="match status" value="1"/>
</dbReference>
<dbReference type="Pfam" id="PF08706">
    <property type="entry name" value="D5_N"/>
    <property type="match status" value="1"/>
</dbReference>
<evidence type="ECO:0000256" key="1">
    <source>
        <dbReference type="ARBA" id="ARBA00022741"/>
    </source>
</evidence>
<dbReference type="GO" id="GO:0005524">
    <property type="term" value="F:ATP binding"/>
    <property type="evidence" value="ECO:0007669"/>
    <property type="project" value="UniProtKB-KW"/>
</dbReference>
<dbReference type="SMART" id="SM00885">
    <property type="entry name" value="D5_N"/>
    <property type="match status" value="1"/>
</dbReference>
<evidence type="ECO:0000313" key="5">
    <source>
        <dbReference type="EMBL" id="RAI76830.1"/>
    </source>
</evidence>
<keyword evidence="3" id="KW-0067">ATP-binding</keyword>
<evidence type="ECO:0000313" key="6">
    <source>
        <dbReference type="Proteomes" id="UP000249016"/>
    </source>
</evidence>
<dbReference type="InterPro" id="IPR014818">
    <property type="entry name" value="Phage/plasmid_primase_P4_C"/>
</dbReference>
<dbReference type="GO" id="GO:0016787">
    <property type="term" value="F:hydrolase activity"/>
    <property type="evidence" value="ECO:0007669"/>
    <property type="project" value="UniProtKB-KW"/>
</dbReference>
<reference evidence="5 6" key="1">
    <citation type="submission" date="2018-06" db="EMBL/GenBank/DDBJ databases">
        <title>Spirosoma sp. HMF3257 Genome sequencing and assembly.</title>
        <authorList>
            <person name="Kang H."/>
            <person name="Cha I."/>
            <person name="Kim H."/>
            <person name="Kang J."/>
            <person name="Joh K."/>
        </authorList>
    </citation>
    <scope>NUCLEOTIDE SEQUENCE [LARGE SCALE GENOMIC DNA]</scope>
    <source>
        <strain evidence="5 6">HMF3257</strain>
    </source>
</reference>
<feature type="domain" description="SF3 helicase" evidence="4">
    <location>
        <begin position="217"/>
        <end position="373"/>
    </location>
</feature>
<comment type="caution">
    <text evidence="5">The sequence shown here is derived from an EMBL/GenBank/DDBJ whole genome shotgun (WGS) entry which is preliminary data.</text>
</comment>
<dbReference type="OrthoDB" id="9763644at2"/>
<dbReference type="AlphaFoldDB" id="A0A327NNB6"/>
<proteinExistence type="predicted"/>
<dbReference type="InterPro" id="IPR045455">
    <property type="entry name" value="NrS-1_pol-like_helicase"/>
</dbReference>
<dbReference type="InterPro" id="IPR014015">
    <property type="entry name" value="Helicase_SF3_DNA-vir"/>
</dbReference>
<name>A0A327NNB6_9BACT</name>
<accession>A0A327NNB6</accession>
<gene>
    <name evidence="5" type="ORF">HMF3257_26460</name>
</gene>
<dbReference type="NCBIfam" id="TIGR01613">
    <property type="entry name" value="primase_Cterm"/>
    <property type="match status" value="1"/>
</dbReference>
<evidence type="ECO:0000256" key="3">
    <source>
        <dbReference type="ARBA" id="ARBA00022840"/>
    </source>
</evidence>
<dbReference type="InterPro" id="IPR051620">
    <property type="entry name" value="ORF904-like_C"/>
</dbReference>
<dbReference type="InterPro" id="IPR027417">
    <property type="entry name" value="P-loop_NTPase"/>
</dbReference>
<keyword evidence="1" id="KW-0547">Nucleotide-binding</keyword>
<keyword evidence="2" id="KW-0378">Hydrolase</keyword>
<protein>
    <submittedName>
        <fullName evidence="5">DNA primase</fullName>
    </submittedName>
</protein>
<keyword evidence="6" id="KW-1185">Reference proteome</keyword>
<sequence length="389" mass="44085">MSVTHNKDTLTVSEITAHLMTDAHRLRQTVYVGKPHKQLMNDLLTQVPKVDFREKAGFDPDDEDAKLKKPHYLIIVVEEVFALASRNRWNLCHREGFFYSFNGAYWKPFEKDELRAFLRQAAENMGVDKFTARYVEFSKSLFDQFTELAYLSSPDANRDTVKINLQNGTFEISTDSQQLRAPDAADFLTHQLPFSFDLTATAPKFQVFLDRVQPDADCQKLLAEYLGYVFISPAKLKLEKTLLLYGSGANGKSVFFEIVTALLGPDNVSHYSLQSLANEPAYCRAHLATKLVNYASEINGKLEADTFKQMVSGEPVEARLPYGQPFILTNYAKLIFNCNELPADVEHTPAYFRRFLIVPFGVTIPEQEQDKQLAAKIISSELSGYLTGF</sequence>
<evidence type="ECO:0000259" key="4">
    <source>
        <dbReference type="PROSITE" id="PS51206"/>
    </source>
</evidence>
<dbReference type="PROSITE" id="PS51206">
    <property type="entry name" value="SF3_HELICASE_1"/>
    <property type="match status" value="1"/>
</dbReference>
<dbReference type="EMBL" id="QLII01000001">
    <property type="protein sequence ID" value="RAI76830.1"/>
    <property type="molecule type" value="Genomic_DNA"/>
</dbReference>
<organism evidence="5 6">
    <name type="scientific">Spirosoma telluris</name>
    <dbReference type="NCBI Taxonomy" id="2183553"/>
    <lineage>
        <taxon>Bacteria</taxon>
        <taxon>Pseudomonadati</taxon>
        <taxon>Bacteroidota</taxon>
        <taxon>Cytophagia</taxon>
        <taxon>Cytophagales</taxon>
        <taxon>Cytophagaceae</taxon>
        <taxon>Spirosoma</taxon>
    </lineage>
</organism>
<dbReference type="Pfam" id="PF19263">
    <property type="entry name" value="DUF5906"/>
    <property type="match status" value="1"/>
</dbReference>
<dbReference type="RefSeq" id="WP_111346862.1">
    <property type="nucleotide sequence ID" value="NZ_QLII01000001.1"/>
</dbReference>
<dbReference type="Proteomes" id="UP000249016">
    <property type="component" value="Unassembled WGS sequence"/>
</dbReference>
<evidence type="ECO:0000256" key="2">
    <source>
        <dbReference type="ARBA" id="ARBA00022801"/>
    </source>
</evidence>
<dbReference type="InterPro" id="IPR006500">
    <property type="entry name" value="Helicase_put_C_phage/plasmid"/>
</dbReference>
<dbReference type="PANTHER" id="PTHR35372:SF2">
    <property type="entry name" value="SF3 HELICASE DOMAIN-CONTAINING PROTEIN"/>
    <property type="match status" value="1"/>
</dbReference>
<dbReference type="PANTHER" id="PTHR35372">
    <property type="entry name" value="ATP BINDING PROTEIN-RELATED"/>
    <property type="match status" value="1"/>
</dbReference>
<dbReference type="SUPFAM" id="SSF52540">
    <property type="entry name" value="P-loop containing nucleoside triphosphate hydrolases"/>
    <property type="match status" value="1"/>
</dbReference>